<organism evidence="2 3">
    <name type="scientific">Gallibacterium salpingitidis</name>
    <dbReference type="NCBI Taxonomy" id="505341"/>
    <lineage>
        <taxon>Bacteria</taxon>
        <taxon>Pseudomonadati</taxon>
        <taxon>Pseudomonadota</taxon>
        <taxon>Gammaproteobacteria</taxon>
        <taxon>Pasteurellales</taxon>
        <taxon>Pasteurellaceae</taxon>
        <taxon>Gallibacterium</taxon>
    </lineage>
</organism>
<dbReference type="InterPro" id="IPR010359">
    <property type="entry name" value="IrrE_HExxH"/>
</dbReference>
<dbReference type="Pfam" id="PF06114">
    <property type="entry name" value="Peptidase_M78"/>
    <property type="match status" value="1"/>
</dbReference>
<dbReference type="Proteomes" id="UP000092649">
    <property type="component" value="Unassembled WGS sequence"/>
</dbReference>
<evidence type="ECO:0000313" key="3">
    <source>
        <dbReference type="Proteomes" id="UP000092649"/>
    </source>
</evidence>
<dbReference type="PANTHER" id="PTHR43236">
    <property type="entry name" value="ANTITOXIN HIGA1"/>
    <property type="match status" value="1"/>
</dbReference>
<dbReference type="EMBL" id="JTJL01000095">
    <property type="protein sequence ID" value="OBW90586.1"/>
    <property type="molecule type" value="Genomic_DNA"/>
</dbReference>
<feature type="domain" description="IrrE N-terminal-like" evidence="1">
    <location>
        <begin position="2"/>
        <end position="131"/>
    </location>
</feature>
<accession>A0A1A7NM30</accession>
<evidence type="ECO:0000259" key="1">
    <source>
        <dbReference type="Pfam" id="PF06114"/>
    </source>
</evidence>
<keyword evidence="3" id="KW-1185">Reference proteome</keyword>
<sequence length="137" mass="15478">MAKCFGINVVYDNLPGDASGALVKTKDMDYPIILVDQSDPDVRKRFTIAHEIGHYIYNTFILELKNYEKIDYRNSKSSGGTDTEEIFANKFAAALLMPESYLKKLDLSNRSIVIEQSAILRVSAEALNYRLDSLKGY</sequence>
<protein>
    <recommendedName>
        <fullName evidence="1">IrrE N-terminal-like domain-containing protein</fullName>
    </recommendedName>
</protein>
<comment type="caution">
    <text evidence="2">The sequence shown here is derived from an EMBL/GenBank/DDBJ whole genome shotgun (WGS) entry which is preliminary data.</text>
</comment>
<proteinExistence type="predicted"/>
<name>A0A1A7NM30_9PAST</name>
<gene>
    <name evidence="2" type="ORF">QS62_11790</name>
</gene>
<dbReference type="InterPro" id="IPR052345">
    <property type="entry name" value="Rad_response_metalloprotease"/>
</dbReference>
<dbReference type="PATRIC" id="fig|505341.3.peg.2360"/>
<dbReference type="Gene3D" id="1.10.10.2910">
    <property type="match status" value="1"/>
</dbReference>
<evidence type="ECO:0000313" key="2">
    <source>
        <dbReference type="EMBL" id="OBW90586.1"/>
    </source>
</evidence>
<dbReference type="AlphaFoldDB" id="A0A1A7NM30"/>
<dbReference type="PANTHER" id="PTHR43236:SF1">
    <property type="entry name" value="BLL7220 PROTEIN"/>
    <property type="match status" value="1"/>
</dbReference>
<reference evidence="2 3" key="1">
    <citation type="submission" date="2014-11" db="EMBL/GenBank/DDBJ databases">
        <title>Pan-genome of Gallibacterium spp.</title>
        <authorList>
            <person name="Kudirkiene E."/>
            <person name="Bojesen A.M."/>
        </authorList>
    </citation>
    <scope>NUCLEOTIDE SEQUENCE [LARGE SCALE GENOMIC DNA]</scope>
    <source>
        <strain evidence="2 3">F150</strain>
    </source>
</reference>